<evidence type="ECO:0000259" key="10">
    <source>
        <dbReference type="PROSITE" id="PS51713"/>
    </source>
</evidence>
<organism evidence="11 12">
    <name type="scientific">Mycoplasma testudineum</name>
    <dbReference type="NCBI Taxonomy" id="244584"/>
    <lineage>
        <taxon>Bacteria</taxon>
        <taxon>Bacillati</taxon>
        <taxon>Mycoplasmatota</taxon>
        <taxon>Mollicutes</taxon>
        <taxon>Mycoplasmataceae</taxon>
        <taxon>Mycoplasma</taxon>
    </lineage>
</organism>
<dbReference type="NCBIfam" id="TIGR00231">
    <property type="entry name" value="small_GTP"/>
    <property type="match status" value="1"/>
</dbReference>
<keyword evidence="4 6" id="KW-0694">RNA-binding</keyword>
<evidence type="ECO:0000256" key="4">
    <source>
        <dbReference type="ARBA" id="ARBA00022884"/>
    </source>
</evidence>
<keyword evidence="5 6" id="KW-0342">GTP-binding</keyword>
<feature type="region of interest" description="G5" evidence="7">
    <location>
        <begin position="147"/>
        <end position="149"/>
    </location>
</feature>
<comment type="caution">
    <text evidence="11">The sequence shown here is derived from an EMBL/GenBank/DDBJ whole genome shotgun (WGS) entry which is preliminary data.</text>
</comment>
<dbReference type="Proteomes" id="UP000295518">
    <property type="component" value="Unassembled WGS sequence"/>
</dbReference>
<dbReference type="GO" id="GO:0043024">
    <property type="term" value="F:ribosomal small subunit binding"/>
    <property type="evidence" value="ECO:0007669"/>
    <property type="project" value="TreeGrafter"/>
</dbReference>
<dbReference type="InterPro" id="IPR009019">
    <property type="entry name" value="KH_sf_prok-type"/>
</dbReference>
<sequence>MKILFTSIIGRPNTGKSSLLNQILNYDLSIVSKKPQATRNNVTGIYTDETHQIIFTDTPGIHKPQSKLGEHLNNQAVSSLIDIDLAIFLSPANEKIGPGDKLIISYLQSVKNKIAVMTKVDLETNVDILSQKANELKQLGFKDVFAISLKDNNSITQLIEEIKSYSYEGEVQYPEDYFTDVSEKFIARETIREETIALLHDEIPHSISIDITEFKDNYQEERLIKIYANIYVKKESQKGILIGKNGSMIKQIGIASRKAISDKLDSKVELYLKVKTNKNWINDENEIKKLGY</sequence>
<dbReference type="SUPFAM" id="SSF52540">
    <property type="entry name" value="P-loop containing nucleoside triphosphate hydrolases"/>
    <property type="match status" value="1"/>
</dbReference>
<dbReference type="CDD" id="cd22534">
    <property type="entry name" value="KH-II_Era"/>
    <property type="match status" value="1"/>
</dbReference>
<dbReference type="GO" id="GO:0005525">
    <property type="term" value="F:GTP binding"/>
    <property type="evidence" value="ECO:0007669"/>
    <property type="project" value="UniProtKB-UniRule"/>
</dbReference>
<dbReference type="PANTHER" id="PTHR42698">
    <property type="entry name" value="GTPASE ERA"/>
    <property type="match status" value="1"/>
</dbReference>
<feature type="region of interest" description="G3" evidence="7">
    <location>
        <begin position="57"/>
        <end position="60"/>
    </location>
</feature>
<dbReference type="Gene3D" id="3.40.50.300">
    <property type="entry name" value="P-loop containing nucleotide triphosphate hydrolases"/>
    <property type="match status" value="1"/>
</dbReference>
<keyword evidence="6" id="KW-0699">rRNA-binding</keyword>
<dbReference type="Pfam" id="PF07650">
    <property type="entry name" value="KH_2"/>
    <property type="match status" value="1"/>
</dbReference>
<dbReference type="RefSeq" id="WP_094254753.1">
    <property type="nucleotide sequence ID" value="NZ_NNCE01000005.1"/>
</dbReference>
<keyword evidence="6" id="KW-0690">Ribosome biogenesis</keyword>
<dbReference type="SUPFAM" id="SSF54814">
    <property type="entry name" value="Prokaryotic type KH domain (KH-domain type II)"/>
    <property type="match status" value="1"/>
</dbReference>
<dbReference type="InterPro" id="IPR005662">
    <property type="entry name" value="GTPase_Era-like"/>
</dbReference>
<protein>
    <recommendedName>
        <fullName evidence="2 6">GTPase Era</fullName>
    </recommendedName>
</protein>
<comment type="function">
    <text evidence="6">An essential GTPase that binds both GDP and GTP, with rapid nucleotide exchange. Plays a role in 16S rRNA processing and 30S ribosomal subunit biogenesis and possibly also in cell cycle regulation and energy metabolism.</text>
</comment>
<dbReference type="InterPro" id="IPR004044">
    <property type="entry name" value="KH_dom_type_2"/>
</dbReference>
<dbReference type="InterPro" id="IPR005225">
    <property type="entry name" value="Small_GTP-bd"/>
</dbReference>
<dbReference type="HAMAP" id="MF_00367">
    <property type="entry name" value="GTPase_Era"/>
    <property type="match status" value="1"/>
</dbReference>
<evidence type="ECO:0000256" key="5">
    <source>
        <dbReference type="ARBA" id="ARBA00023134"/>
    </source>
</evidence>
<keyword evidence="6" id="KW-0963">Cytoplasm</keyword>
<dbReference type="EMBL" id="SNWN01000013">
    <property type="protein sequence ID" value="TDO19791.1"/>
    <property type="molecule type" value="Genomic_DNA"/>
</dbReference>
<dbReference type="AlphaFoldDB" id="A0A4R6IDR4"/>
<dbReference type="NCBIfam" id="TIGR00436">
    <property type="entry name" value="era"/>
    <property type="match status" value="1"/>
</dbReference>
<evidence type="ECO:0000313" key="11">
    <source>
        <dbReference type="EMBL" id="TDO19791.1"/>
    </source>
</evidence>
<dbReference type="Gene3D" id="3.30.300.20">
    <property type="match status" value="1"/>
</dbReference>
<proteinExistence type="inferred from homology"/>
<dbReference type="PANTHER" id="PTHR42698:SF1">
    <property type="entry name" value="GTPASE ERA, MITOCHONDRIAL"/>
    <property type="match status" value="1"/>
</dbReference>
<comment type="similarity">
    <text evidence="1 6 7 8">Belongs to the TRAFAC class TrmE-Era-EngA-EngB-Septin-like GTPase superfamily. Era GTPase family.</text>
</comment>
<evidence type="ECO:0000256" key="3">
    <source>
        <dbReference type="ARBA" id="ARBA00022741"/>
    </source>
</evidence>
<feature type="binding site" evidence="6">
    <location>
        <begin position="10"/>
        <end position="17"/>
    </location>
    <ligand>
        <name>GTP</name>
        <dbReference type="ChEBI" id="CHEBI:37565"/>
    </ligand>
</feature>
<evidence type="ECO:0000256" key="1">
    <source>
        <dbReference type="ARBA" id="ARBA00007921"/>
    </source>
</evidence>
<dbReference type="Pfam" id="PF01926">
    <property type="entry name" value="MMR_HSR1"/>
    <property type="match status" value="1"/>
</dbReference>
<dbReference type="GO" id="GO:0003924">
    <property type="term" value="F:GTPase activity"/>
    <property type="evidence" value="ECO:0007669"/>
    <property type="project" value="UniProtKB-UniRule"/>
</dbReference>
<keyword evidence="3 6" id="KW-0547">Nucleotide-binding</keyword>
<evidence type="ECO:0000313" key="12">
    <source>
        <dbReference type="Proteomes" id="UP000295518"/>
    </source>
</evidence>
<gene>
    <name evidence="6" type="primary">era</name>
    <name evidence="11" type="ORF">EI74_0595</name>
</gene>
<dbReference type="PROSITE" id="PS51713">
    <property type="entry name" value="G_ERA"/>
    <property type="match status" value="1"/>
</dbReference>
<feature type="region of interest" description="G1" evidence="7">
    <location>
        <begin position="10"/>
        <end position="17"/>
    </location>
</feature>
<evidence type="ECO:0000256" key="8">
    <source>
        <dbReference type="RuleBase" id="RU003761"/>
    </source>
</evidence>
<feature type="domain" description="Era-type G" evidence="10">
    <location>
        <begin position="2"/>
        <end position="168"/>
    </location>
</feature>
<feature type="region of interest" description="G2" evidence="7">
    <location>
        <begin position="36"/>
        <end position="40"/>
    </location>
</feature>
<evidence type="ECO:0000259" key="9">
    <source>
        <dbReference type="PROSITE" id="PS50823"/>
    </source>
</evidence>
<evidence type="ECO:0000256" key="7">
    <source>
        <dbReference type="PROSITE-ProRule" id="PRU01050"/>
    </source>
</evidence>
<keyword evidence="12" id="KW-1185">Reference proteome</keyword>
<dbReference type="GO" id="GO:0005886">
    <property type="term" value="C:plasma membrane"/>
    <property type="evidence" value="ECO:0007669"/>
    <property type="project" value="UniProtKB-SubCell"/>
</dbReference>
<dbReference type="GO" id="GO:0070181">
    <property type="term" value="F:small ribosomal subunit rRNA binding"/>
    <property type="evidence" value="ECO:0007669"/>
    <property type="project" value="UniProtKB-UniRule"/>
</dbReference>
<reference evidence="11 12" key="1">
    <citation type="submission" date="2019-03" db="EMBL/GenBank/DDBJ databases">
        <title>Genomic Encyclopedia of Archaeal and Bacterial Type Strains, Phase II (KMG-II): from individual species to whole genera.</title>
        <authorList>
            <person name="Goeker M."/>
        </authorList>
    </citation>
    <scope>NUCLEOTIDE SEQUENCE [LARGE SCALE GENOMIC DNA]</scope>
    <source>
        <strain evidence="11 12">ATCC 700618</strain>
    </source>
</reference>
<dbReference type="OrthoDB" id="9805918at2"/>
<dbReference type="CDD" id="cd04163">
    <property type="entry name" value="Era"/>
    <property type="match status" value="1"/>
</dbReference>
<dbReference type="InterPro" id="IPR015946">
    <property type="entry name" value="KH_dom-like_a/b"/>
</dbReference>
<feature type="binding site" evidence="6">
    <location>
        <begin position="57"/>
        <end position="61"/>
    </location>
    <ligand>
        <name>GTP</name>
        <dbReference type="ChEBI" id="CHEBI:37565"/>
    </ligand>
</feature>
<accession>A0A4R6IDR4</accession>
<feature type="binding site" evidence="6">
    <location>
        <begin position="118"/>
        <end position="121"/>
    </location>
    <ligand>
        <name>GTP</name>
        <dbReference type="ChEBI" id="CHEBI:37565"/>
    </ligand>
</feature>
<feature type="domain" description="KH type-2" evidence="9">
    <location>
        <begin position="199"/>
        <end position="278"/>
    </location>
</feature>
<evidence type="ECO:0000256" key="2">
    <source>
        <dbReference type="ARBA" id="ARBA00020484"/>
    </source>
</evidence>
<dbReference type="InterPro" id="IPR030388">
    <property type="entry name" value="G_ERA_dom"/>
</dbReference>
<feature type="region of interest" description="G4" evidence="7">
    <location>
        <begin position="118"/>
        <end position="121"/>
    </location>
</feature>
<comment type="subunit">
    <text evidence="6">Monomer.</text>
</comment>
<name>A0A4R6IDR4_9MOLU</name>
<keyword evidence="6" id="KW-1003">Cell membrane</keyword>
<evidence type="ECO:0000256" key="6">
    <source>
        <dbReference type="HAMAP-Rule" id="MF_00367"/>
    </source>
</evidence>
<dbReference type="GO" id="GO:0005829">
    <property type="term" value="C:cytosol"/>
    <property type="evidence" value="ECO:0007669"/>
    <property type="project" value="TreeGrafter"/>
</dbReference>
<dbReference type="InterPro" id="IPR006073">
    <property type="entry name" value="GTP-bd"/>
</dbReference>
<dbReference type="InterPro" id="IPR027417">
    <property type="entry name" value="P-loop_NTPase"/>
</dbReference>
<dbReference type="GO" id="GO:0000028">
    <property type="term" value="P:ribosomal small subunit assembly"/>
    <property type="evidence" value="ECO:0007669"/>
    <property type="project" value="TreeGrafter"/>
</dbReference>
<dbReference type="NCBIfam" id="NF000908">
    <property type="entry name" value="PRK00089.1"/>
    <property type="match status" value="1"/>
</dbReference>
<comment type="subcellular location">
    <subcellularLocation>
        <location evidence="6">Cytoplasm</location>
    </subcellularLocation>
    <subcellularLocation>
        <location evidence="6">Cell membrane</location>
        <topology evidence="6">Peripheral membrane protein</topology>
    </subcellularLocation>
</comment>
<dbReference type="PROSITE" id="PS50823">
    <property type="entry name" value="KH_TYPE_2"/>
    <property type="match status" value="1"/>
</dbReference>
<keyword evidence="6" id="KW-0472">Membrane</keyword>